<evidence type="ECO:0000313" key="2">
    <source>
        <dbReference type="Proteomes" id="UP000828390"/>
    </source>
</evidence>
<keyword evidence="2" id="KW-1185">Reference proteome</keyword>
<dbReference type="Proteomes" id="UP000828390">
    <property type="component" value="Unassembled WGS sequence"/>
</dbReference>
<name>A0A9D4KBB8_DREPO</name>
<evidence type="ECO:0000313" key="1">
    <source>
        <dbReference type="EMBL" id="KAH3836418.1"/>
    </source>
</evidence>
<dbReference type="AlphaFoldDB" id="A0A9D4KBB8"/>
<organism evidence="1 2">
    <name type="scientific">Dreissena polymorpha</name>
    <name type="common">Zebra mussel</name>
    <name type="synonym">Mytilus polymorpha</name>
    <dbReference type="NCBI Taxonomy" id="45954"/>
    <lineage>
        <taxon>Eukaryota</taxon>
        <taxon>Metazoa</taxon>
        <taxon>Spiralia</taxon>
        <taxon>Lophotrochozoa</taxon>
        <taxon>Mollusca</taxon>
        <taxon>Bivalvia</taxon>
        <taxon>Autobranchia</taxon>
        <taxon>Heteroconchia</taxon>
        <taxon>Euheterodonta</taxon>
        <taxon>Imparidentia</taxon>
        <taxon>Neoheterodontei</taxon>
        <taxon>Myida</taxon>
        <taxon>Dreissenoidea</taxon>
        <taxon>Dreissenidae</taxon>
        <taxon>Dreissena</taxon>
    </lineage>
</organism>
<reference evidence="1" key="2">
    <citation type="submission" date="2020-11" db="EMBL/GenBank/DDBJ databases">
        <authorList>
            <person name="McCartney M.A."/>
            <person name="Auch B."/>
            <person name="Kono T."/>
            <person name="Mallez S."/>
            <person name="Becker A."/>
            <person name="Gohl D.M."/>
            <person name="Silverstein K.A.T."/>
            <person name="Koren S."/>
            <person name="Bechman K.B."/>
            <person name="Herman A."/>
            <person name="Abrahante J.E."/>
            <person name="Garbe J."/>
        </authorList>
    </citation>
    <scope>NUCLEOTIDE SEQUENCE</scope>
    <source>
        <strain evidence="1">Duluth1</strain>
        <tissue evidence="1">Whole animal</tissue>
    </source>
</reference>
<sequence>MVREGFEPGTSLSLSQRSTITPLFPLMRRLHNLTVANAGLRVLSLMQSVLSHWPISIVYNHAPPSVAKAD</sequence>
<gene>
    <name evidence="1" type="ORF">DPMN_109788</name>
</gene>
<dbReference type="EMBL" id="JAIWYP010000004">
    <property type="protein sequence ID" value="KAH3836418.1"/>
    <property type="molecule type" value="Genomic_DNA"/>
</dbReference>
<protein>
    <submittedName>
        <fullName evidence="1">Uncharacterized protein</fullName>
    </submittedName>
</protein>
<accession>A0A9D4KBB8</accession>
<proteinExistence type="predicted"/>
<reference evidence="1" key="1">
    <citation type="journal article" date="2019" name="bioRxiv">
        <title>The Genome of the Zebra Mussel, Dreissena polymorpha: A Resource for Invasive Species Research.</title>
        <authorList>
            <person name="McCartney M.A."/>
            <person name="Auch B."/>
            <person name="Kono T."/>
            <person name="Mallez S."/>
            <person name="Zhang Y."/>
            <person name="Obille A."/>
            <person name="Becker A."/>
            <person name="Abrahante J.E."/>
            <person name="Garbe J."/>
            <person name="Badalamenti J.P."/>
            <person name="Herman A."/>
            <person name="Mangelson H."/>
            <person name="Liachko I."/>
            <person name="Sullivan S."/>
            <person name="Sone E.D."/>
            <person name="Koren S."/>
            <person name="Silverstein K.A.T."/>
            <person name="Beckman K.B."/>
            <person name="Gohl D.M."/>
        </authorList>
    </citation>
    <scope>NUCLEOTIDE SEQUENCE</scope>
    <source>
        <strain evidence="1">Duluth1</strain>
        <tissue evidence="1">Whole animal</tissue>
    </source>
</reference>
<comment type="caution">
    <text evidence="1">The sequence shown here is derived from an EMBL/GenBank/DDBJ whole genome shotgun (WGS) entry which is preliminary data.</text>
</comment>